<dbReference type="Pfam" id="PF00561">
    <property type="entry name" value="Abhydrolase_1"/>
    <property type="match status" value="1"/>
</dbReference>
<sequence>MSGFLSTLQNICRIRLWLACAALLAGPIQAAGEDYARLARMADDLVPEAFYQAGYLSRSAGYTNSLTGHLLIKEALPLATLAATSFGLAFTNRFLSDRLGYAGLQRVTAPLLAMGLHFFVRPELDSKNLLALLPLAADTVLNAVGVEGPWRALRNAYSLAVLGSTLWPDLSRELSLVSPGSSLEQPVILSAGNGNQNAAITLLDKPPITLSGMTDHWVFRIDIQQAHSLAGTHPFFQELRALAERVGHQQIQSVYLQPEPKGILRVAIEQKDGRWQSAGIIERFAEGVVPWWTSWELIKASAGDQSELRFISPLSAPVFKAVQSLLADNQRLPAEQRSTYRMTFTGTLEIVPVLQAGEYHILPLDSAMSLWLREPMGGALPFARMPLPEVVVHSRGQYDEQDLQTIAARVVADPALGHNALLWCMGRLLASAATSSLSGYAGDVLARNLEEALVFPGMYLRPHTRFDRDFPLSGPLTQMRLKKLNIPTTDGKLLTGGVLVQGVNKTPNREKTLVVFFHGNADNASDIAYGTLFRSWSGNNLVNCLDSWKMDVVFPEYRGYGNTLTPISKEQFLADAESYIDHIRDQYSAYKNIVVVGHSLGSTAAAWLSRHSAVGNVILLAPFTSIVDVVRGGLGQWLPSWPIKFNFQSDDYLTEATARVALIHGANDINIPWQHSSQLNSLLEHLDKPVVFKTVPNTGHNTIMDTQAFWDILKGIVAPAEHR</sequence>
<evidence type="ECO:0000313" key="4">
    <source>
        <dbReference type="Proteomes" id="UP000196573"/>
    </source>
</evidence>
<dbReference type="AlphaFoldDB" id="A0A1X7AK09"/>
<gene>
    <name evidence="3" type="ORF">EHSB41UT_02416</name>
</gene>
<organism evidence="3 4">
    <name type="scientific">Parendozoicomonas haliclonae</name>
    <dbReference type="NCBI Taxonomy" id="1960125"/>
    <lineage>
        <taxon>Bacteria</taxon>
        <taxon>Pseudomonadati</taxon>
        <taxon>Pseudomonadota</taxon>
        <taxon>Gammaproteobacteria</taxon>
        <taxon>Oceanospirillales</taxon>
        <taxon>Endozoicomonadaceae</taxon>
        <taxon>Parendozoicomonas</taxon>
    </lineage>
</organism>
<dbReference type="SUPFAM" id="SSF53474">
    <property type="entry name" value="alpha/beta-Hydrolases"/>
    <property type="match status" value="1"/>
</dbReference>
<keyword evidence="3" id="KW-0378">Hydrolase</keyword>
<protein>
    <submittedName>
        <fullName evidence="3">Alpha/beta hydrolase family protein</fullName>
    </submittedName>
</protein>
<keyword evidence="4" id="KW-1185">Reference proteome</keyword>
<dbReference type="OrthoDB" id="9798884at2"/>
<evidence type="ECO:0000313" key="3">
    <source>
        <dbReference type="EMBL" id="SMA47436.1"/>
    </source>
</evidence>
<dbReference type="InterPro" id="IPR029058">
    <property type="entry name" value="AB_hydrolase_fold"/>
</dbReference>
<dbReference type="Proteomes" id="UP000196573">
    <property type="component" value="Unassembled WGS sequence"/>
</dbReference>
<reference evidence="3 4" key="1">
    <citation type="submission" date="2017-03" db="EMBL/GenBank/DDBJ databases">
        <authorList>
            <person name="Afonso C.L."/>
            <person name="Miller P.J."/>
            <person name="Scott M.A."/>
            <person name="Spackman E."/>
            <person name="Goraichik I."/>
            <person name="Dimitrov K.M."/>
            <person name="Suarez D.L."/>
            <person name="Swayne D.E."/>
        </authorList>
    </citation>
    <scope>NUCLEOTIDE SEQUENCE [LARGE SCALE GENOMIC DNA]</scope>
    <source>
        <strain evidence="3">SB41UT1</strain>
    </source>
</reference>
<dbReference type="Gene3D" id="3.40.50.1820">
    <property type="entry name" value="alpha/beta hydrolase"/>
    <property type="match status" value="1"/>
</dbReference>
<feature type="domain" description="AB hydrolase-1" evidence="2">
    <location>
        <begin position="513"/>
        <end position="646"/>
    </location>
</feature>
<dbReference type="InterPro" id="IPR000073">
    <property type="entry name" value="AB_hydrolase_1"/>
</dbReference>
<dbReference type="RefSeq" id="WP_087110193.1">
    <property type="nucleotide sequence ID" value="NZ_CBCSCN010000003.1"/>
</dbReference>
<feature type="chain" id="PRO_5013072695" evidence="1">
    <location>
        <begin position="31"/>
        <end position="723"/>
    </location>
</feature>
<accession>A0A1X7AK09</accession>
<evidence type="ECO:0000256" key="1">
    <source>
        <dbReference type="SAM" id="SignalP"/>
    </source>
</evidence>
<dbReference type="PANTHER" id="PTHR12277">
    <property type="entry name" value="ALPHA/BETA HYDROLASE DOMAIN-CONTAINING PROTEIN"/>
    <property type="match status" value="1"/>
</dbReference>
<dbReference type="PANTHER" id="PTHR12277:SF79">
    <property type="entry name" value="XAA-PRO DIPEPTIDYL-PEPTIDASE-RELATED"/>
    <property type="match status" value="1"/>
</dbReference>
<feature type="signal peptide" evidence="1">
    <location>
        <begin position="1"/>
        <end position="30"/>
    </location>
</feature>
<name>A0A1X7AK09_9GAMM</name>
<dbReference type="GO" id="GO:0016787">
    <property type="term" value="F:hydrolase activity"/>
    <property type="evidence" value="ECO:0007669"/>
    <property type="project" value="UniProtKB-KW"/>
</dbReference>
<proteinExistence type="predicted"/>
<keyword evidence="1" id="KW-0732">Signal</keyword>
<evidence type="ECO:0000259" key="2">
    <source>
        <dbReference type="Pfam" id="PF00561"/>
    </source>
</evidence>
<dbReference type="EMBL" id="FWPT01000005">
    <property type="protein sequence ID" value="SMA47436.1"/>
    <property type="molecule type" value="Genomic_DNA"/>
</dbReference>